<dbReference type="EMBL" id="JJOA01000034">
    <property type="protein sequence ID" value="KEA55900.1"/>
    <property type="molecule type" value="Genomic_DNA"/>
</dbReference>
<gene>
    <name evidence="1" type="ORF">DT99_29635</name>
</gene>
<dbReference type="AlphaFoldDB" id="A0A071M5U9"/>
<organism evidence="1">
    <name type="scientific">Burkholderia cenocepacia</name>
    <dbReference type="NCBI Taxonomy" id="95486"/>
    <lineage>
        <taxon>Bacteria</taxon>
        <taxon>Pseudomonadati</taxon>
        <taxon>Pseudomonadota</taxon>
        <taxon>Betaproteobacteria</taxon>
        <taxon>Burkholderiales</taxon>
        <taxon>Burkholderiaceae</taxon>
        <taxon>Burkholderia</taxon>
        <taxon>Burkholderia cepacia complex</taxon>
    </lineage>
</organism>
<reference evidence="1" key="1">
    <citation type="submission" date="2014-04" db="EMBL/GenBank/DDBJ databases">
        <title>In planta biocontrol of soil-borne Fusarium wilt of banana through a plant endophytic bacterium, Burkholderia cenocepacia 869T2.</title>
        <authorList>
            <person name="Ho Y.-N."/>
            <person name="Chiang H.-M."/>
            <person name="Chao C.-P."/>
            <person name="Su C.-C."/>
            <person name="Hsu H.-F."/>
            <person name="Guo C.-T."/>
            <person name="Hsieh J.-L."/>
            <person name="Huang C.-C."/>
        </authorList>
    </citation>
    <scope>NUCLEOTIDE SEQUENCE [LARGE SCALE GENOMIC DNA]</scope>
    <source>
        <strain evidence="1">869T2</strain>
    </source>
</reference>
<evidence type="ECO:0000313" key="1">
    <source>
        <dbReference type="EMBL" id="KEA55900.1"/>
    </source>
</evidence>
<name>A0A071M5U9_9BURK</name>
<proteinExistence type="predicted"/>
<protein>
    <submittedName>
        <fullName evidence="1">Uncharacterized protein</fullName>
    </submittedName>
</protein>
<comment type="caution">
    <text evidence="1">The sequence shown here is derived from an EMBL/GenBank/DDBJ whole genome shotgun (WGS) entry which is preliminary data.</text>
</comment>
<sequence length="201" mass="22537">MDNGLFRVALRHATHTPKRRIRLDTAFTQFLGKTLTPSLKILMAGIQAMAVRTTYLYAQMHMRMRFVIVRGENVCPAVTELNCREISCRIAHCFPIRSRWHRQQDVESLAALAGLGDAPPAELPGLHEIAHRILAFNTVTVLILQFDPPVTRDIAQMSAYRSHALRTRRLVGDLDHDFRGAPQRAGDLRAHASGSVANAHM</sequence>
<accession>A0A071M5U9</accession>